<evidence type="ECO:0000256" key="7">
    <source>
        <dbReference type="HAMAP-Rule" id="MF_00847"/>
    </source>
</evidence>
<comment type="catalytic activity">
    <reaction evidence="7">
        <text>ATP + H2O = ADP + phosphate + H(+)</text>
        <dbReference type="Rhea" id="RHEA:13065"/>
        <dbReference type="ChEBI" id="CHEBI:15377"/>
        <dbReference type="ChEBI" id="CHEBI:15378"/>
        <dbReference type="ChEBI" id="CHEBI:30616"/>
        <dbReference type="ChEBI" id="CHEBI:43474"/>
        <dbReference type="ChEBI" id="CHEBI:456216"/>
    </reaction>
</comment>
<comment type="domain">
    <text evidence="7">The arm domain is inserted in the first ABC transporter domain. Probably contacts ribosomal protein L1.</text>
</comment>
<evidence type="ECO:0000259" key="9">
    <source>
        <dbReference type="PROSITE" id="PS50893"/>
    </source>
</evidence>
<dbReference type="EMBL" id="JAAQTO010000042">
    <property type="protein sequence ID" value="NIC06757.1"/>
    <property type="molecule type" value="Genomic_DNA"/>
</dbReference>
<dbReference type="SUPFAM" id="SSF52540">
    <property type="entry name" value="P-loop containing nucleoside triphosphate hydrolases"/>
    <property type="match status" value="2"/>
</dbReference>
<feature type="coiled-coil region" evidence="8">
    <location>
        <begin position="83"/>
        <end position="141"/>
    </location>
</feature>
<keyword evidence="3 7" id="KW-0699">rRNA-binding</keyword>
<accession>A0ABX0PTL4</accession>
<dbReference type="InterPro" id="IPR022374">
    <property type="entry name" value="EttA"/>
</dbReference>
<keyword evidence="5 7" id="KW-0067">ATP-binding</keyword>
<evidence type="ECO:0000256" key="5">
    <source>
        <dbReference type="ARBA" id="ARBA00022840"/>
    </source>
</evidence>
<reference evidence="10 11" key="1">
    <citation type="submission" date="2020-03" db="EMBL/GenBank/DDBJ databases">
        <title>Identification of Halomonas strains.</title>
        <authorList>
            <person name="Xiao Z."/>
            <person name="Dong F."/>
            <person name="Wang Z."/>
            <person name="Zhao J.-Y."/>
        </authorList>
    </citation>
    <scope>NUCLEOTIDE SEQUENCE [LARGE SCALE GENOMIC DNA]</scope>
    <source>
        <strain evidence="10 11">DX6</strain>
    </source>
</reference>
<keyword evidence="4 7" id="KW-0547">Nucleotide-binding</keyword>
<feature type="domain" description="ABC transporter" evidence="9">
    <location>
        <begin position="6"/>
        <end position="259"/>
    </location>
</feature>
<dbReference type="PROSITE" id="PS50893">
    <property type="entry name" value="ABC_TRANSPORTER_2"/>
    <property type="match status" value="2"/>
</dbReference>
<evidence type="ECO:0000256" key="3">
    <source>
        <dbReference type="ARBA" id="ARBA00022730"/>
    </source>
</evidence>
<protein>
    <recommendedName>
        <fullName evidence="7">Energy-dependent translational throttle protein EttA</fullName>
        <ecNumber evidence="7">3.6.1.-</ecNumber>
    </recommendedName>
    <alternativeName>
        <fullName evidence="7">Translational regulatory factor EttA</fullName>
    </alternativeName>
</protein>
<dbReference type="InterPro" id="IPR003593">
    <property type="entry name" value="AAA+_ATPase"/>
</dbReference>
<keyword evidence="7" id="KW-0648">Protein biosynthesis</keyword>
<evidence type="ECO:0000256" key="6">
    <source>
        <dbReference type="ARBA" id="ARBA00022845"/>
    </source>
</evidence>
<keyword evidence="6 7" id="KW-0810">Translation regulation</keyword>
<dbReference type="Proteomes" id="UP001318321">
    <property type="component" value="Unassembled WGS sequence"/>
</dbReference>
<comment type="function">
    <text evidence="7">A translation factor that gates the progression of the 70S ribosomal initiation complex (IC, containing tRNA(fMet) in the P-site) into the translation elongation cycle by using a mechanism sensitive to the ATP/ADP ratio. Binds to the 70S ribosome E-site where it modulates the state of the translating ribosome during subunit translocation. ATP hydrolysis probably frees it from the ribosome, which can enter the elongation phase.</text>
</comment>
<keyword evidence="7" id="KW-0963">Cytoplasm</keyword>
<keyword evidence="8" id="KW-0175">Coiled coil</keyword>
<proteinExistence type="inferred from homology"/>
<dbReference type="Pfam" id="PF00005">
    <property type="entry name" value="ABC_tran"/>
    <property type="match status" value="2"/>
</dbReference>
<evidence type="ECO:0000256" key="2">
    <source>
        <dbReference type="ARBA" id="ARBA00022555"/>
    </source>
</evidence>
<dbReference type="CDD" id="cd03221">
    <property type="entry name" value="ABCF_EF-3"/>
    <property type="match status" value="2"/>
</dbReference>
<dbReference type="Pfam" id="PF12848">
    <property type="entry name" value="ABC_tran_Xtn"/>
    <property type="match status" value="1"/>
</dbReference>
<dbReference type="SMART" id="SM00382">
    <property type="entry name" value="AAA"/>
    <property type="match status" value="2"/>
</dbReference>
<dbReference type="NCBIfam" id="NF008775">
    <property type="entry name" value="PRK11819.1"/>
    <property type="match status" value="1"/>
</dbReference>
<dbReference type="InterPro" id="IPR003439">
    <property type="entry name" value="ABC_transporter-like_ATP-bd"/>
</dbReference>
<dbReference type="InterPro" id="IPR017871">
    <property type="entry name" value="ABC_transporter-like_CS"/>
</dbReference>
<evidence type="ECO:0000313" key="10">
    <source>
        <dbReference type="EMBL" id="NIC06757.1"/>
    </source>
</evidence>
<name>A0ABX0PTL4_9GAMM</name>
<feature type="binding site" evidence="7">
    <location>
        <begin position="356"/>
        <end position="363"/>
    </location>
    <ligand>
        <name>ATP</name>
        <dbReference type="ChEBI" id="CHEBI:30616"/>
        <label>2</label>
    </ligand>
</feature>
<dbReference type="PANTHER" id="PTHR43858">
    <property type="entry name" value="ENERGY-DEPENDENT TRANSLATIONAL THROTTLE PROTEIN ETTA"/>
    <property type="match status" value="1"/>
</dbReference>
<comment type="caution">
    <text evidence="10">The sequence shown here is derived from an EMBL/GenBank/DDBJ whole genome shotgun (WGS) entry which is preliminary data.</text>
</comment>
<comment type="similarity">
    <text evidence="1 7">Belongs to the ABC transporter superfamily. ABCF family. Translational throttle EttA subfamily.</text>
</comment>
<dbReference type="NCBIfam" id="TIGR03719">
    <property type="entry name" value="ABC_ABC_ChvD"/>
    <property type="match status" value="1"/>
</dbReference>
<organism evidence="10 11">
    <name type="scientific">Billgrantia bachuensis</name>
    <dbReference type="NCBI Taxonomy" id="2717286"/>
    <lineage>
        <taxon>Bacteria</taxon>
        <taxon>Pseudomonadati</taxon>
        <taxon>Pseudomonadota</taxon>
        <taxon>Gammaproteobacteria</taxon>
        <taxon>Oceanospirillales</taxon>
        <taxon>Halomonadaceae</taxon>
        <taxon>Billgrantia</taxon>
    </lineage>
</organism>
<feature type="domain" description="ABC transporter" evidence="9">
    <location>
        <begin position="324"/>
        <end position="550"/>
    </location>
</feature>
<comment type="caution">
    <text evidence="7">Lacks conserved residue(s) required for the propagation of feature annotation.</text>
</comment>
<dbReference type="HAMAP" id="MF_00847">
    <property type="entry name" value="EttA"/>
    <property type="match status" value="1"/>
</dbReference>
<dbReference type="Gene3D" id="3.40.50.300">
    <property type="entry name" value="P-loop containing nucleotide triphosphate hydrolases"/>
    <property type="match status" value="2"/>
</dbReference>
<gene>
    <name evidence="7 10" type="primary">ettA</name>
    <name evidence="10" type="ORF">HBJ55_15120</name>
</gene>
<feature type="region of interest" description="Arm" evidence="7">
    <location>
        <begin position="95"/>
        <end position="139"/>
    </location>
</feature>
<dbReference type="InterPro" id="IPR032781">
    <property type="entry name" value="ABC_tran_Xtn"/>
</dbReference>
<comment type="subunit">
    <text evidence="7">Monomer. Probably contacts ribosomal proteins L1, L5, L33 and S7, the 16S and 23S rRNA and the P-site containing tRNA(fMet).</text>
</comment>
<sequence>MAQYVFTMNRVGKVVPPKKQILKDISLSFFPGAKIGVLGLNGSGKSTLLRIMAGVDKEHEGEARPMPGINIGYLPQEPELDDEKNVRETVEEALGEIKQAQAKLDAVYAAYAEPDADFDALASEQARLENIIEAADAHNLERKLEVAAEALRLPPWEARVGNLSGGERRRVALCRLLLSNPDMLLLDEPTNHLDAESVAWLERFLHDYSGTVVAITHDRYFLDNVAGWILELDRGHGIPFEGNYSQWLESKEKRLEQEAKQEASRQKAIKHELEWVRSNAKGRQAKSKARLNRFEEMQSGDFQKRNETNEIYIPPGPRLGDKVIEFHGVSKRFEDKLLYEDLSFSVPKGAIIGIIGGNGAGKSTLFKLITGKEQPDSGEVVIGDTVDIAYVEQLRDALDDKQTVWEAVSDGQDILYINGYEVSSRAYVGRFNFKGNDQQKFLKDLSGGERGRLQLAQTLKQGANVLLLDEPSNDLDIETLRALEEALLAFPGCALVISHDRWFLDRIATHILAFEGESHVEFFEGNYTDYEAEHRKRVGNDTPHRMKYKRIDA</sequence>
<dbReference type="EC" id="3.6.1.-" evidence="7"/>
<evidence type="ECO:0000256" key="4">
    <source>
        <dbReference type="ARBA" id="ARBA00022741"/>
    </source>
</evidence>
<keyword evidence="7" id="KW-0677">Repeat</keyword>
<evidence type="ECO:0000313" key="11">
    <source>
        <dbReference type="Proteomes" id="UP001318321"/>
    </source>
</evidence>
<comment type="subcellular location">
    <subcellularLocation>
        <location evidence="7">Cytoplasm</location>
    </subcellularLocation>
    <text evidence="7">Associates with ribosomes and polysomes.</text>
</comment>
<dbReference type="InterPro" id="IPR027417">
    <property type="entry name" value="P-loop_NTPase"/>
</dbReference>
<dbReference type="PROSITE" id="PS00211">
    <property type="entry name" value="ABC_TRANSPORTER_1"/>
    <property type="match status" value="1"/>
</dbReference>
<keyword evidence="7" id="KW-0694">RNA-binding</keyword>
<keyword evidence="2 7" id="KW-0820">tRNA-binding</keyword>
<feature type="region of interest" description="PtIM" evidence="7">
    <location>
        <begin position="242"/>
        <end position="322"/>
    </location>
</feature>
<comment type="domain">
    <text evidence="7">The P-site tRNA interaction motif (PtIM domain) probably interacts with the P-site tRNA(fMet) as well as the 23S rRNA.</text>
</comment>
<keyword evidence="7" id="KW-0378">Hydrolase</keyword>
<dbReference type="RefSeq" id="WP_167116616.1">
    <property type="nucleotide sequence ID" value="NZ_JAAQTO010000042.1"/>
</dbReference>
<evidence type="ECO:0000256" key="8">
    <source>
        <dbReference type="SAM" id="Coils"/>
    </source>
</evidence>
<keyword evidence="11" id="KW-1185">Reference proteome</keyword>
<evidence type="ECO:0000256" key="1">
    <source>
        <dbReference type="ARBA" id="ARBA00005868"/>
    </source>
</evidence>
<dbReference type="PANTHER" id="PTHR43858:SF1">
    <property type="entry name" value="ABC TRANSPORTER-RELATED PROTEIN"/>
    <property type="match status" value="1"/>
</dbReference>